<keyword evidence="2 3" id="KW-0040">ANK repeat</keyword>
<name>A0A813KUN4_POLGL</name>
<dbReference type="Pfam" id="PF12796">
    <property type="entry name" value="Ank_2"/>
    <property type="match status" value="2"/>
</dbReference>
<dbReference type="SMART" id="SM00248">
    <property type="entry name" value="ANK"/>
    <property type="match status" value="9"/>
</dbReference>
<feature type="repeat" description="ANK" evidence="3">
    <location>
        <begin position="360"/>
        <end position="384"/>
    </location>
</feature>
<dbReference type="InterPro" id="IPR002110">
    <property type="entry name" value="Ankyrin_rpt"/>
</dbReference>
<evidence type="ECO:0000256" key="2">
    <source>
        <dbReference type="ARBA" id="ARBA00023043"/>
    </source>
</evidence>
<feature type="repeat" description="ANK" evidence="3">
    <location>
        <begin position="459"/>
        <end position="491"/>
    </location>
</feature>
<dbReference type="PANTHER" id="PTHR24161">
    <property type="entry name" value="ANK_REP_REGION DOMAIN-CONTAINING PROTEIN-RELATED"/>
    <property type="match status" value="1"/>
</dbReference>
<dbReference type="Pfam" id="PF00023">
    <property type="entry name" value="Ank"/>
    <property type="match status" value="1"/>
</dbReference>
<reference evidence="5" key="1">
    <citation type="submission" date="2021-02" db="EMBL/GenBank/DDBJ databases">
        <authorList>
            <person name="Dougan E. K."/>
            <person name="Rhodes N."/>
            <person name="Thang M."/>
            <person name="Chan C."/>
        </authorList>
    </citation>
    <scope>NUCLEOTIDE SEQUENCE</scope>
</reference>
<evidence type="ECO:0000313" key="5">
    <source>
        <dbReference type="EMBL" id="CAE8716254.1"/>
    </source>
</evidence>
<dbReference type="Gene3D" id="1.25.40.20">
    <property type="entry name" value="Ankyrin repeat-containing domain"/>
    <property type="match status" value="3"/>
</dbReference>
<feature type="compositionally biased region" description="Gly residues" evidence="4">
    <location>
        <begin position="1"/>
        <end position="16"/>
    </location>
</feature>
<dbReference type="AlphaFoldDB" id="A0A813KUN4"/>
<gene>
    <name evidence="5" type="ORF">PGLA2088_LOCUS38981</name>
</gene>
<accession>A0A813KUN4</accession>
<feature type="region of interest" description="Disordered" evidence="4">
    <location>
        <begin position="1"/>
        <end position="27"/>
    </location>
</feature>
<dbReference type="SUPFAM" id="SSF51197">
    <property type="entry name" value="Clavaminate synthase-like"/>
    <property type="match status" value="1"/>
</dbReference>
<comment type="caution">
    <text evidence="5">The sequence shown here is derived from an EMBL/GenBank/DDBJ whole genome shotgun (WGS) entry which is preliminary data.</text>
</comment>
<sequence length="631" mass="65681">MAFTEGSGGRHVGGDGQQEDQADQEEHGKIMQEVSAMPRHLAAVRRFVRHLAARQTSCDLLRIDGQAFRRAGHQAMQGLRSLGESAIISGLLAGHAAVDGALWGRSRLQSLGSQEVYPANNGRFGAGTARRNLQLGSYLLYNASDFHIFAINSPHHVIAEGSQAPRLQHEALEAARAAVGPAFGELAARHIFSLGLQASGVGRHSHEEAWLALLQGRKAWWLATADAGEAAAGFAGWEDPCGHLGAVPPAGVQFCIQHPGEVIYVADHLEHATCNLDPLILGVGAQGTTEEWPPLLRAAQNGDLAEVSRLLHDDADHHAVNARGETALHQAAVFGHSDVVEELLAWHANVSTAAGGPGGGGALALHLAAQAGHLKVARALLGHGQAAVAARDDKGEQPLHRAAEAGHAAMAHLLLREGALPDVVSAAKVSPLHLSARGHPELVHLLLAARADAQREDQEGVQPLHWAASQGPTAAVSALLAARASPLARDTVDGGQPLHWAAANGRLGAMQLLLRSGASHSGHDLRGGATPAHWAAAHGQLDALLLLRRLASAEAQVSEPMQSAHESRESLCRQGDRGLAVLLARASSGALPLHHALAGGHSAVAAFLRAAQAESDACGADGSQNNATPTT</sequence>
<dbReference type="SUPFAM" id="SSF48403">
    <property type="entry name" value="Ankyrin repeat"/>
    <property type="match status" value="1"/>
</dbReference>
<dbReference type="PANTHER" id="PTHR24161:SF85">
    <property type="entry name" value="PALMITOYLTRANSFERASE HIP14"/>
    <property type="match status" value="1"/>
</dbReference>
<dbReference type="Proteomes" id="UP000626109">
    <property type="component" value="Unassembled WGS sequence"/>
</dbReference>
<evidence type="ECO:0000256" key="3">
    <source>
        <dbReference type="PROSITE-ProRule" id="PRU00023"/>
    </source>
</evidence>
<protein>
    <submittedName>
        <fullName evidence="5">Uncharacterized protein</fullName>
    </submittedName>
</protein>
<organism evidence="5 6">
    <name type="scientific">Polarella glacialis</name>
    <name type="common">Dinoflagellate</name>
    <dbReference type="NCBI Taxonomy" id="89957"/>
    <lineage>
        <taxon>Eukaryota</taxon>
        <taxon>Sar</taxon>
        <taxon>Alveolata</taxon>
        <taxon>Dinophyceae</taxon>
        <taxon>Suessiales</taxon>
        <taxon>Suessiaceae</taxon>
        <taxon>Polarella</taxon>
    </lineage>
</organism>
<dbReference type="PROSITE" id="PS50297">
    <property type="entry name" value="ANK_REP_REGION"/>
    <property type="match status" value="4"/>
</dbReference>
<feature type="repeat" description="ANK" evidence="3">
    <location>
        <begin position="493"/>
        <end position="525"/>
    </location>
</feature>
<feature type="repeat" description="ANK" evidence="3">
    <location>
        <begin position="394"/>
        <end position="426"/>
    </location>
</feature>
<evidence type="ECO:0000256" key="4">
    <source>
        <dbReference type="SAM" id="MobiDB-lite"/>
    </source>
</evidence>
<evidence type="ECO:0000313" key="6">
    <source>
        <dbReference type="Proteomes" id="UP000626109"/>
    </source>
</evidence>
<proteinExistence type="predicted"/>
<dbReference type="Pfam" id="PF13637">
    <property type="entry name" value="Ank_4"/>
    <property type="match status" value="1"/>
</dbReference>
<dbReference type="InterPro" id="IPR036770">
    <property type="entry name" value="Ankyrin_rpt-contain_sf"/>
</dbReference>
<dbReference type="PROSITE" id="PS50088">
    <property type="entry name" value="ANK_REPEAT"/>
    <property type="match status" value="5"/>
</dbReference>
<feature type="repeat" description="ANK" evidence="3">
    <location>
        <begin position="323"/>
        <end position="355"/>
    </location>
</feature>
<dbReference type="EMBL" id="CAJNNW010032931">
    <property type="protein sequence ID" value="CAE8716254.1"/>
    <property type="molecule type" value="Genomic_DNA"/>
</dbReference>
<evidence type="ECO:0000256" key="1">
    <source>
        <dbReference type="ARBA" id="ARBA00022737"/>
    </source>
</evidence>
<keyword evidence="1" id="KW-0677">Repeat</keyword>